<sequence>MKLRSKITYSFEYVNNHLRWAILPTEIRLMILEQVEIGYKGHDLSDWASVSREWQAFFEARIFQRLRLRYPGSDIDNLSSFVHGYRRDLVKEILLHVSLDEYDNVNKFDEPETRDTIRTNNKLFSQALKKLFISLSTWSTPKCGVKLRLSASSPSDSGHPWDHRAEASQHDRRRIYSSKSKQRLLGNLLNTSSGTLKLAQVPIVRKLFVNQYCYRSMSEALLAKVLGSLCRLRTVSYEPWHAIAQYEQFPRDEAMIMLLDRAAKISTISSVHVWEAQSKLNGSPRFLRMRNDDLVSSAVNASYRLRFLTLCHAVDATDFFRHSSRDIPENTTELSDSLRAWPALTNLALTTCIGDLVTSPSALDRLLLQASRAALRMPLLKKMEIWAPGAREGFILRYHVWRGSPFLTVIATWQLKLSKEALRSWEQAGENGNYNVRLTICALSHVGIISATERMETTFKVVDIDVQEFHRFDDTLIEACILSSRVLENRVQRSLS</sequence>
<evidence type="ECO:0000313" key="4">
    <source>
        <dbReference type="Proteomes" id="UP000830671"/>
    </source>
</evidence>
<keyword evidence="4" id="KW-1185">Reference proteome</keyword>
<reference evidence="3" key="1">
    <citation type="journal article" date="2021" name="Mol. Plant Microbe Interact.">
        <title>Complete Genome Sequence of the Plant-Pathogenic Fungus Colletotrichum lupini.</title>
        <authorList>
            <person name="Baroncelli R."/>
            <person name="Pensec F."/>
            <person name="Da Lio D."/>
            <person name="Boufleur T."/>
            <person name="Vicente I."/>
            <person name="Sarrocco S."/>
            <person name="Picot A."/>
            <person name="Baraldi E."/>
            <person name="Sukno S."/>
            <person name="Thon M."/>
            <person name="Le Floch G."/>
        </authorList>
    </citation>
    <scope>NUCLEOTIDE SEQUENCE</scope>
    <source>
        <strain evidence="3">IMI 504893</strain>
    </source>
</reference>
<dbReference type="RefSeq" id="XP_049149921.1">
    <property type="nucleotide sequence ID" value="XM_049292775.1"/>
</dbReference>
<proteinExistence type="predicted"/>
<dbReference type="AlphaFoldDB" id="A0A9Q8T3V1"/>
<evidence type="ECO:0000259" key="2">
    <source>
        <dbReference type="Pfam" id="PF20183"/>
    </source>
</evidence>
<gene>
    <name evidence="3" type="ORF">CLUP02_13838</name>
</gene>
<evidence type="ECO:0000313" key="3">
    <source>
        <dbReference type="EMBL" id="UQC88315.1"/>
    </source>
</evidence>
<name>A0A9Q8T3V1_9PEZI</name>
<feature type="compositionally biased region" description="Basic and acidic residues" evidence="1">
    <location>
        <begin position="159"/>
        <end position="170"/>
    </location>
</feature>
<feature type="region of interest" description="Disordered" evidence="1">
    <location>
        <begin position="151"/>
        <end position="172"/>
    </location>
</feature>
<dbReference type="Proteomes" id="UP000830671">
    <property type="component" value="Chromosome 7"/>
</dbReference>
<evidence type="ECO:0000256" key="1">
    <source>
        <dbReference type="SAM" id="MobiDB-lite"/>
    </source>
</evidence>
<dbReference type="GeneID" id="73347785"/>
<accession>A0A9Q8T3V1</accession>
<protein>
    <recommendedName>
        <fullName evidence="2">DUF6546 domain-containing protein</fullName>
    </recommendedName>
</protein>
<organism evidence="3 4">
    <name type="scientific">Colletotrichum lupini</name>
    <dbReference type="NCBI Taxonomy" id="145971"/>
    <lineage>
        <taxon>Eukaryota</taxon>
        <taxon>Fungi</taxon>
        <taxon>Dikarya</taxon>
        <taxon>Ascomycota</taxon>
        <taxon>Pezizomycotina</taxon>
        <taxon>Sordariomycetes</taxon>
        <taxon>Hypocreomycetidae</taxon>
        <taxon>Glomerellales</taxon>
        <taxon>Glomerellaceae</taxon>
        <taxon>Colletotrichum</taxon>
        <taxon>Colletotrichum acutatum species complex</taxon>
    </lineage>
</organism>
<feature type="domain" description="DUF6546" evidence="2">
    <location>
        <begin position="280"/>
        <end position="446"/>
    </location>
</feature>
<dbReference type="EMBL" id="CP019479">
    <property type="protein sequence ID" value="UQC88315.1"/>
    <property type="molecule type" value="Genomic_DNA"/>
</dbReference>
<dbReference type="KEGG" id="clup:CLUP02_13838"/>
<dbReference type="InterPro" id="IPR046676">
    <property type="entry name" value="DUF6546"/>
</dbReference>
<dbReference type="Pfam" id="PF20183">
    <property type="entry name" value="DUF6546"/>
    <property type="match status" value="1"/>
</dbReference>